<evidence type="ECO:0000256" key="5">
    <source>
        <dbReference type="ARBA" id="ARBA00037974"/>
    </source>
</evidence>
<accession>A0A934I3E3</accession>
<evidence type="ECO:0000313" key="8">
    <source>
        <dbReference type="Proteomes" id="UP000622687"/>
    </source>
</evidence>
<dbReference type="GO" id="GO:0047804">
    <property type="term" value="F:cysteine-S-conjugate beta-lyase activity"/>
    <property type="evidence" value="ECO:0007669"/>
    <property type="project" value="UniProtKB-EC"/>
</dbReference>
<dbReference type="PANTHER" id="PTHR43525">
    <property type="entry name" value="PROTEIN MALY"/>
    <property type="match status" value="1"/>
</dbReference>
<keyword evidence="8" id="KW-1185">Reference proteome</keyword>
<keyword evidence="3" id="KW-0663">Pyridoxal phosphate</keyword>
<feature type="domain" description="Aminotransferase class I/classII large" evidence="6">
    <location>
        <begin position="38"/>
        <end position="383"/>
    </location>
</feature>
<gene>
    <name evidence="7" type="ORF">I6U51_16470</name>
</gene>
<dbReference type="InterPro" id="IPR051798">
    <property type="entry name" value="Class-II_PLP-Dep_Aminotrans"/>
</dbReference>
<dbReference type="EC" id="4.4.1.13" evidence="2"/>
<dbReference type="Gene3D" id="3.90.1150.10">
    <property type="entry name" value="Aspartate Aminotransferase, domain 1"/>
    <property type="match status" value="1"/>
</dbReference>
<dbReference type="AlphaFoldDB" id="A0A934I3E3"/>
<dbReference type="Gene3D" id="3.40.640.10">
    <property type="entry name" value="Type I PLP-dependent aspartate aminotransferase-like (Major domain)"/>
    <property type="match status" value="1"/>
</dbReference>
<keyword evidence="7" id="KW-0032">Aminotransferase</keyword>
<evidence type="ECO:0000256" key="4">
    <source>
        <dbReference type="ARBA" id="ARBA00023239"/>
    </source>
</evidence>
<dbReference type="PANTHER" id="PTHR43525:SF1">
    <property type="entry name" value="PROTEIN MALY"/>
    <property type="match status" value="1"/>
</dbReference>
<evidence type="ECO:0000256" key="3">
    <source>
        <dbReference type="ARBA" id="ARBA00022898"/>
    </source>
</evidence>
<evidence type="ECO:0000256" key="1">
    <source>
        <dbReference type="ARBA" id="ARBA00001933"/>
    </source>
</evidence>
<dbReference type="InterPro" id="IPR015424">
    <property type="entry name" value="PyrdxlP-dep_Trfase"/>
</dbReference>
<name>A0A934I3E3_9CLOT</name>
<proteinExistence type="inferred from homology"/>
<evidence type="ECO:0000256" key="2">
    <source>
        <dbReference type="ARBA" id="ARBA00012224"/>
    </source>
</evidence>
<dbReference type="GO" id="GO:0030170">
    <property type="term" value="F:pyridoxal phosphate binding"/>
    <property type="evidence" value="ECO:0007669"/>
    <property type="project" value="InterPro"/>
</dbReference>
<dbReference type="GO" id="GO:0008483">
    <property type="term" value="F:transaminase activity"/>
    <property type="evidence" value="ECO:0007669"/>
    <property type="project" value="UniProtKB-KW"/>
</dbReference>
<dbReference type="EMBL" id="JAEEGB010000022">
    <property type="protein sequence ID" value="MBI6874271.1"/>
    <property type="molecule type" value="Genomic_DNA"/>
</dbReference>
<evidence type="ECO:0000313" key="7">
    <source>
        <dbReference type="EMBL" id="MBI6874271.1"/>
    </source>
</evidence>
<dbReference type="CDD" id="cd00609">
    <property type="entry name" value="AAT_like"/>
    <property type="match status" value="1"/>
</dbReference>
<dbReference type="Pfam" id="PF00155">
    <property type="entry name" value="Aminotran_1_2"/>
    <property type="match status" value="1"/>
</dbReference>
<keyword evidence="7" id="KW-0808">Transferase</keyword>
<organism evidence="7 8">
    <name type="scientific">Clostridium aciditolerans</name>
    <dbReference type="NCBI Taxonomy" id="339861"/>
    <lineage>
        <taxon>Bacteria</taxon>
        <taxon>Bacillati</taxon>
        <taxon>Bacillota</taxon>
        <taxon>Clostridia</taxon>
        <taxon>Eubacteriales</taxon>
        <taxon>Clostridiaceae</taxon>
        <taxon>Clostridium</taxon>
    </lineage>
</organism>
<evidence type="ECO:0000259" key="6">
    <source>
        <dbReference type="Pfam" id="PF00155"/>
    </source>
</evidence>
<dbReference type="NCBIfam" id="TIGR04350">
    <property type="entry name" value="C_S_lyase_PatB"/>
    <property type="match status" value="1"/>
</dbReference>
<dbReference type="RefSeq" id="WP_211143668.1">
    <property type="nucleotide sequence ID" value="NZ_JAEEGB010000022.1"/>
</dbReference>
<sequence>MKYNFDEIIDRKNNYSAKYDELKLKFGKDDLIPMWVADMDFKTAQPIIDAIKDRVEQGIYGYTSRPNSYYESVSEWLNKRHGWDADSKWMIHSPGVVPTLSILVKEFTEPGDKIIIQDPVYYPFFDVVRNNGRELVLNTLKLVDGNYVMDYEGLEEAAKAGAKMLILCNPHNPVGRVWTREELVKLGDICLKYGVRVISDEIHSDLIYKNNKHIPFAMISEEFCKNTITCVAPSKTFNLAGLQASLVIFPIKEEREKFDNILGALDIKRNSPFSVVATEAAYRHGEEWLEQLLEYLEANIDYIYDYCKLNIPNIKPNKPQGTYLVWFDCRELGMNSEELSKFMIEEVGVAMDDGFWFGSMGEGYVRMNIACPRSIIEQALERLKTAIEKL</sequence>
<comment type="cofactor">
    <cofactor evidence="1">
        <name>pyridoxal 5'-phosphate</name>
        <dbReference type="ChEBI" id="CHEBI:597326"/>
    </cofactor>
</comment>
<comment type="similarity">
    <text evidence="5">Belongs to the class-II pyridoxal-phosphate-dependent aminotransferase family. MalY/PatB cystathionine beta-lyase subfamily.</text>
</comment>
<dbReference type="InterPro" id="IPR004839">
    <property type="entry name" value="Aminotransferase_I/II_large"/>
</dbReference>
<dbReference type="InterPro" id="IPR027619">
    <property type="entry name" value="C-S_lyase_PatB-like"/>
</dbReference>
<protein>
    <recommendedName>
        <fullName evidence="2">cysteine-S-conjugate beta-lyase</fullName>
        <ecNumber evidence="2">4.4.1.13</ecNumber>
    </recommendedName>
</protein>
<keyword evidence="4" id="KW-0456">Lyase</keyword>
<dbReference type="InterPro" id="IPR015421">
    <property type="entry name" value="PyrdxlP-dep_Trfase_major"/>
</dbReference>
<dbReference type="InterPro" id="IPR015422">
    <property type="entry name" value="PyrdxlP-dep_Trfase_small"/>
</dbReference>
<dbReference type="Proteomes" id="UP000622687">
    <property type="component" value="Unassembled WGS sequence"/>
</dbReference>
<comment type="caution">
    <text evidence="7">The sequence shown here is derived from an EMBL/GenBank/DDBJ whole genome shotgun (WGS) entry which is preliminary data.</text>
</comment>
<reference evidence="7" key="1">
    <citation type="submission" date="2020-12" db="EMBL/GenBank/DDBJ databases">
        <title>Clostridium thailandense sp. nov., a novel acetogenic bacterium isolated from peat land soil in Thailand.</title>
        <authorList>
            <person name="Chaikitkaew S."/>
            <person name="Birkeland N.K."/>
        </authorList>
    </citation>
    <scope>NUCLEOTIDE SEQUENCE</scope>
    <source>
        <strain evidence="7">DSM 17425</strain>
    </source>
</reference>
<dbReference type="SUPFAM" id="SSF53383">
    <property type="entry name" value="PLP-dependent transferases"/>
    <property type="match status" value="1"/>
</dbReference>